<dbReference type="InterPro" id="IPR000362">
    <property type="entry name" value="Fumarate_lyase_fam"/>
</dbReference>
<dbReference type="RefSeq" id="WP_183724322.1">
    <property type="nucleotide sequence ID" value="NZ_JACHBW010000006.1"/>
</dbReference>
<dbReference type="NCBIfam" id="TIGR02426">
    <property type="entry name" value="protocat_pcaB"/>
    <property type="match status" value="1"/>
</dbReference>
<dbReference type="InterPro" id="IPR012789">
    <property type="entry name" value="Protocat_PcaB-like"/>
</dbReference>
<dbReference type="FunFam" id="1.20.200.10:FF:000014">
    <property type="entry name" value="3-carboxy-cis,cis-muconate cycloisomerase"/>
    <property type="match status" value="1"/>
</dbReference>
<dbReference type="Gene3D" id="1.10.40.30">
    <property type="entry name" value="Fumarase/aspartase (C-terminal domain)"/>
    <property type="match status" value="1"/>
</dbReference>
<protein>
    <recommendedName>
        <fullName evidence="2">3-carboxy-cis,cis-muconate cycloisomerase</fullName>
        <ecNumber evidence="2">5.5.1.2</ecNumber>
    </recommendedName>
</protein>
<dbReference type="CDD" id="cd01597">
    <property type="entry name" value="pCLME"/>
    <property type="match status" value="1"/>
</dbReference>
<dbReference type="GO" id="GO:0019619">
    <property type="term" value="P:3,4-dihydroxybenzoate catabolic process"/>
    <property type="evidence" value="ECO:0007669"/>
    <property type="project" value="InterPro"/>
</dbReference>
<dbReference type="NCBIfam" id="NF006554">
    <property type="entry name" value="PRK09053.1"/>
    <property type="match status" value="1"/>
</dbReference>
<gene>
    <name evidence="4" type="ORF">F4827_002636</name>
</gene>
<dbReference type="AlphaFoldDB" id="A0A7W9TWU9"/>
<dbReference type="InterPro" id="IPR022761">
    <property type="entry name" value="Fumarate_lyase_N"/>
</dbReference>
<name>A0A7W9TWU9_9BURK</name>
<proteinExistence type="inferred from homology"/>
<dbReference type="GO" id="GO:0016829">
    <property type="term" value="F:lyase activity"/>
    <property type="evidence" value="ECO:0007669"/>
    <property type="project" value="UniProtKB-ARBA"/>
</dbReference>
<evidence type="ECO:0000259" key="3">
    <source>
        <dbReference type="SMART" id="SM00998"/>
    </source>
</evidence>
<dbReference type="Gene3D" id="1.20.200.10">
    <property type="entry name" value="Fumarase/aspartase (Central domain)"/>
    <property type="match status" value="1"/>
</dbReference>
<feature type="domain" description="Adenylosuccinate lyase C-terminal" evidence="3">
    <location>
        <begin position="363"/>
        <end position="442"/>
    </location>
</feature>
<dbReference type="InterPro" id="IPR020557">
    <property type="entry name" value="Fumarate_lyase_CS"/>
</dbReference>
<evidence type="ECO:0000313" key="5">
    <source>
        <dbReference type="Proteomes" id="UP000571554"/>
    </source>
</evidence>
<dbReference type="PANTHER" id="PTHR43172:SF2">
    <property type="entry name" value="ADENYLOSUCCINATE LYASE C-TERMINAL DOMAIN-CONTAINING PROTEIN"/>
    <property type="match status" value="1"/>
</dbReference>
<sequence length="462" mass="48931">MIERLTSLICGTEPMNAVWSPDATLQRMLDVEAALARASAIHGVIPHSAVAAIEATCKADRLDAEALARDAALGGNLAIPLVKQLTARVKDADPEAAKYVHWGATSQDIIDTATVLQLRDALALIETSLDATCANLAELARAHRATPAVGRTWLQQALPITLGLKFAQWLDTLLRHRERLAALRERALVLQFGGAAGTLASLRDAAAQVSAELAKELGLAQPALPWHTQRDRIAEAAAFFGMLIGTLGKIARDISLQMQTEIGELGEPAAAGKGGSSTMPHKRNPVGCAAVLTAATRAPGLVATVFAGMVQEHERALGGWQAEWDALPELARLAAGALAQIEQIAGGLEVRPERLAANLDVTHGLILGEAVMLALGDRIGRLDAHHLVERASKSAVQSGRTLYDVLAAEPAVTQHLDDARLKALLDPANYVGEAHAFVDAVLAPYAQSQQRTPHSSSQTHQE</sequence>
<dbReference type="EMBL" id="JACHBW010000006">
    <property type="protein sequence ID" value="MBB6102784.1"/>
    <property type="molecule type" value="Genomic_DNA"/>
</dbReference>
<dbReference type="SUPFAM" id="SSF48557">
    <property type="entry name" value="L-aspartase-like"/>
    <property type="match status" value="1"/>
</dbReference>
<dbReference type="PRINTS" id="PR00149">
    <property type="entry name" value="FUMRATELYASE"/>
</dbReference>
<evidence type="ECO:0000313" key="4">
    <source>
        <dbReference type="EMBL" id="MBB6102784.1"/>
    </source>
</evidence>
<comment type="caution">
    <text evidence="4">The sequence shown here is derived from an EMBL/GenBank/DDBJ whole genome shotgun (WGS) entry which is preliminary data.</text>
</comment>
<dbReference type="EC" id="5.5.1.2" evidence="2"/>
<dbReference type="GO" id="GO:0047472">
    <property type="term" value="F:3-carboxy-cis,cis-muconate cycloisomerase activity"/>
    <property type="evidence" value="ECO:0007669"/>
    <property type="project" value="UniProtKB-UniRule"/>
</dbReference>
<organism evidence="4 5">
    <name type="scientific">Paraburkholderia bannensis</name>
    <dbReference type="NCBI Taxonomy" id="765414"/>
    <lineage>
        <taxon>Bacteria</taxon>
        <taxon>Pseudomonadati</taxon>
        <taxon>Pseudomonadota</taxon>
        <taxon>Betaproteobacteria</taxon>
        <taxon>Burkholderiales</taxon>
        <taxon>Burkholderiaceae</taxon>
        <taxon>Paraburkholderia</taxon>
    </lineage>
</organism>
<dbReference type="Proteomes" id="UP000571554">
    <property type="component" value="Unassembled WGS sequence"/>
</dbReference>
<dbReference type="PRINTS" id="PR00145">
    <property type="entry name" value="ARGSUCLYASE"/>
</dbReference>
<reference evidence="4 5" key="1">
    <citation type="submission" date="2020-08" db="EMBL/GenBank/DDBJ databases">
        <title>Above-ground endophytic microbial communities from plants in different locations in the United States.</title>
        <authorList>
            <person name="Frank C."/>
        </authorList>
    </citation>
    <scope>NUCLEOTIDE SEQUENCE [LARGE SCALE GENOMIC DNA]</scope>
    <source>
        <strain evidence="4 5">WP4_2_2</strain>
    </source>
</reference>
<accession>A0A7W9TWU9</accession>
<evidence type="ECO:0000256" key="2">
    <source>
        <dbReference type="NCBIfam" id="TIGR02426"/>
    </source>
</evidence>
<dbReference type="InterPro" id="IPR019468">
    <property type="entry name" value="AdenyloSucc_lyase_C"/>
</dbReference>
<evidence type="ECO:0000256" key="1">
    <source>
        <dbReference type="ARBA" id="ARBA00034772"/>
    </source>
</evidence>
<dbReference type="InterPro" id="IPR008948">
    <property type="entry name" value="L-Aspartase-like"/>
</dbReference>
<comment type="similarity">
    <text evidence="1">Belongs to the class-II fumarase/aspartase family.</text>
</comment>
<dbReference type="SMART" id="SM00998">
    <property type="entry name" value="ADSL_C"/>
    <property type="match status" value="1"/>
</dbReference>
<dbReference type="PROSITE" id="PS00163">
    <property type="entry name" value="FUMARATE_LYASES"/>
    <property type="match status" value="1"/>
</dbReference>
<dbReference type="Pfam" id="PF00206">
    <property type="entry name" value="Lyase_1"/>
    <property type="match status" value="1"/>
</dbReference>
<keyword evidence="4" id="KW-0413">Isomerase</keyword>
<dbReference type="Pfam" id="PF10397">
    <property type="entry name" value="ADSL_C"/>
    <property type="match status" value="1"/>
</dbReference>
<dbReference type="PANTHER" id="PTHR43172">
    <property type="entry name" value="ADENYLOSUCCINATE LYASE"/>
    <property type="match status" value="1"/>
</dbReference>
<keyword evidence="5" id="KW-1185">Reference proteome</keyword>